<dbReference type="PANTHER" id="PTHR46558:SF15">
    <property type="entry name" value="HELIX-TURN-HELIX DOMAIN PROTEIN"/>
    <property type="match status" value="1"/>
</dbReference>
<dbReference type="SMART" id="SM00530">
    <property type="entry name" value="HTH_XRE"/>
    <property type="match status" value="1"/>
</dbReference>
<dbReference type="SUPFAM" id="SSF47413">
    <property type="entry name" value="lambda repressor-like DNA-binding domains"/>
    <property type="match status" value="1"/>
</dbReference>
<evidence type="ECO:0000313" key="5">
    <source>
        <dbReference type="EMBL" id="UYN55979.1"/>
    </source>
</evidence>
<dbReference type="GO" id="GO:0003677">
    <property type="term" value="F:DNA binding"/>
    <property type="evidence" value="ECO:0007669"/>
    <property type="project" value="UniProtKB-KW"/>
</dbReference>
<keyword evidence="2" id="KW-1133">Transmembrane helix</keyword>
<evidence type="ECO:0000259" key="3">
    <source>
        <dbReference type="PROSITE" id="PS50943"/>
    </source>
</evidence>
<feature type="transmembrane region" description="Helical" evidence="2">
    <location>
        <begin position="149"/>
        <end position="167"/>
    </location>
</feature>
<sequence>MQFSDKLKMARQQQHYTQTQVAEQLHVSPKTISSWENARSFPDISTLVKISDFYDISLDRLLREDQTMMEHYETIDKHALRDKHIFQVTYFVNLVFILGFVIVHMLSNTPPILRQYGSWLMLAFFVNLIVLATHYPNYRLWIRSWPRRILLIILTIGIATIILLPFLNQPTNIPTDINSSAYSAQAAQGYLAGAKLGVAINIIAGTLSSIFIVFGSEEILDKN</sequence>
<evidence type="ECO:0000256" key="2">
    <source>
        <dbReference type="SAM" id="Phobius"/>
    </source>
</evidence>
<feature type="transmembrane region" description="Helical" evidence="2">
    <location>
        <begin position="118"/>
        <end position="137"/>
    </location>
</feature>
<feature type="transmembrane region" description="Helical" evidence="2">
    <location>
        <begin position="187"/>
        <end position="214"/>
    </location>
</feature>
<dbReference type="InterPro" id="IPR010982">
    <property type="entry name" value="Lambda_DNA-bd_dom_sf"/>
</dbReference>
<proteinExistence type="predicted"/>
<dbReference type="SUPFAM" id="SSF103473">
    <property type="entry name" value="MFS general substrate transporter"/>
    <property type="match status" value="1"/>
</dbReference>
<dbReference type="PANTHER" id="PTHR46558">
    <property type="entry name" value="TRACRIPTIONAL REGULATORY PROTEIN-RELATED-RELATED"/>
    <property type="match status" value="1"/>
</dbReference>
<dbReference type="Proteomes" id="UP000290475">
    <property type="component" value="Unassembled WGS sequence"/>
</dbReference>
<dbReference type="Proteomes" id="UP001164790">
    <property type="component" value="Chromosome"/>
</dbReference>
<dbReference type="EMBL" id="MSSM01000026">
    <property type="protein sequence ID" value="RXT20874.1"/>
    <property type="molecule type" value="Genomic_DNA"/>
</dbReference>
<reference evidence="5" key="2">
    <citation type="submission" date="2022-10" db="EMBL/GenBank/DDBJ databases">
        <title>Comparative genomic analysis and in-vitro probiotic properties of the potential probiotic L. chiayiensis AACE 3.</title>
        <authorList>
            <person name="Kang X."/>
        </authorList>
    </citation>
    <scope>NUCLEOTIDE SEQUENCE</scope>
    <source>
        <strain evidence="5">AACE 3</strain>
    </source>
</reference>
<accession>A0A4Q1TQ99</accession>
<name>A0A4Q1TQ99_9LACO</name>
<keyword evidence="2" id="KW-0812">Transmembrane</keyword>
<keyword evidence="2" id="KW-0472">Membrane</keyword>
<dbReference type="Gene3D" id="1.10.260.40">
    <property type="entry name" value="lambda repressor-like DNA-binding domains"/>
    <property type="match status" value="1"/>
</dbReference>
<feature type="transmembrane region" description="Helical" evidence="2">
    <location>
        <begin position="85"/>
        <end position="106"/>
    </location>
</feature>
<reference evidence="4 6" key="1">
    <citation type="submission" date="2017-01" db="EMBL/GenBank/DDBJ databases">
        <title>Lactobacillus chiayiensis sp. nov., a lactic acid bacterium isolated from compost.</title>
        <authorList>
            <person name="Huang C.-H."/>
        </authorList>
    </citation>
    <scope>NUCLEOTIDE SEQUENCE [LARGE SCALE GENOMIC DNA]</scope>
    <source>
        <strain evidence="6">chh01</strain>
        <strain evidence="4">Chh01</strain>
    </source>
</reference>
<protein>
    <submittedName>
        <fullName evidence="5">Helix-turn-helix domain-containing protein</fullName>
    </submittedName>
</protein>
<gene>
    <name evidence="4" type="ORF">BVJ53_09805</name>
    <name evidence="5" type="ORF">OFW50_10910</name>
</gene>
<dbReference type="CDD" id="cd00093">
    <property type="entry name" value="HTH_XRE"/>
    <property type="match status" value="1"/>
</dbReference>
<dbReference type="PROSITE" id="PS50943">
    <property type="entry name" value="HTH_CROC1"/>
    <property type="match status" value="1"/>
</dbReference>
<keyword evidence="1" id="KW-0238">DNA-binding</keyword>
<feature type="domain" description="HTH cro/C1-type" evidence="3">
    <location>
        <begin position="7"/>
        <end position="61"/>
    </location>
</feature>
<dbReference type="AlphaFoldDB" id="A0A4Q1TQ99"/>
<evidence type="ECO:0000313" key="7">
    <source>
        <dbReference type="Proteomes" id="UP001164790"/>
    </source>
</evidence>
<organism evidence="4 6">
    <name type="scientific">Lacticaseibacillus chiayiensis</name>
    <dbReference type="NCBI Taxonomy" id="2100821"/>
    <lineage>
        <taxon>Bacteria</taxon>
        <taxon>Bacillati</taxon>
        <taxon>Bacillota</taxon>
        <taxon>Bacilli</taxon>
        <taxon>Lactobacillales</taxon>
        <taxon>Lactobacillaceae</taxon>
        <taxon>Lacticaseibacillus</taxon>
    </lineage>
</organism>
<evidence type="ECO:0000313" key="4">
    <source>
        <dbReference type="EMBL" id="RXT20874.1"/>
    </source>
</evidence>
<dbReference type="RefSeq" id="WP_129302264.1">
    <property type="nucleotide sequence ID" value="NZ_CP074378.1"/>
</dbReference>
<dbReference type="EMBL" id="CP107523">
    <property type="protein sequence ID" value="UYN55979.1"/>
    <property type="molecule type" value="Genomic_DNA"/>
</dbReference>
<keyword evidence="7" id="KW-1185">Reference proteome</keyword>
<dbReference type="InterPro" id="IPR036259">
    <property type="entry name" value="MFS_trans_sf"/>
</dbReference>
<dbReference type="InterPro" id="IPR001387">
    <property type="entry name" value="Cro/C1-type_HTH"/>
</dbReference>
<dbReference type="Pfam" id="PF01381">
    <property type="entry name" value="HTH_3"/>
    <property type="match status" value="1"/>
</dbReference>
<evidence type="ECO:0000256" key="1">
    <source>
        <dbReference type="ARBA" id="ARBA00023125"/>
    </source>
</evidence>
<evidence type="ECO:0000313" key="6">
    <source>
        <dbReference type="Proteomes" id="UP000290475"/>
    </source>
</evidence>